<gene>
    <name evidence="1" type="ORF">LWI28_028434</name>
</gene>
<comment type="caution">
    <text evidence="1">The sequence shown here is derived from an EMBL/GenBank/DDBJ whole genome shotgun (WGS) entry which is preliminary data.</text>
</comment>
<dbReference type="AlphaFoldDB" id="A0AAD5P416"/>
<organism evidence="1 2">
    <name type="scientific">Acer negundo</name>
    <name type="common">Box elder</name>
    <dbReference type="NCBI Taxonomy" id="4023"/>
    <lineage>
        <taxon>Eukaryota</taxon>
        <taxon>Viridiplantae</taxon>
        <taxon>Streptophyta</taxon>
        <taxon>Embryophyta</taxon>
        <taxon>Tracheophyta</taxon>
        <taxon>Spermatophyta</taxon>
        <taxon>Magnoliopsida</taxon>
        <taxon>eudicotyledons</taxon>
        <taxon>Gunneridae</taxon>
        <taxon>Pentapetalae</taxon>
        <taxon>rosids</taxon>
        <taxon>malvids</taxon>
        <taxon>Sapindales</taxon>
        <taxon>Sapindaceae</taxon>
        <taxon>Hippocastanoideae</taxon>
        <taxon>Acereae</taxon>
        <taxon>Acer</taxon>
    </lineage>
</organism>
<dbReference type="EMBL" id="JAJSOW010000002">
    <property type="protein sequence ID" value="KAI9199158.1"/>
    <property type="molecule type" value="Genomic_DNA"/>
</dbReference>
<keyword evidence="2" id="KW-1185">Reference proteome</keyword>
<accession>A0AAD5P416</accession>
<sequence>MHNKDVVADVDILDWVTNFIQDYRAAINLENVNSVHQCMVPEWKAPPNGTYKINTDAAVDSQVSNGEQPLKFLIYGRTGWIGGLIGKLCQAQGIEFVYGSGRLEIKPI</sequence>
<reference evidence="1 2" key="1">
    <citation type="journal article" date="2022" name="Plant J.">
        <title>Strategies of tolerance reflected in two North American maple genomes.</title>
        <authorList>
            <person name="McEvoy S.L."/>
            <person name="Sezen U.U."/>
            <person name="Trouern-Trend A."/>
            <person name="McMahon S.M."/>
            <person name="Schaberg P.G."/>
            <person name="Yang J."/>
            <person name="Wegrzyn J.L."/>
            <person name="Swenson N.G."/>
        </authorList>
    </citation>
    <scope>NUCLEOTIDE SEQUENCE [LARGE SCALE GENOMIC DNA]</scope>
    <source>
        <strain evidence="1">91603</strain>
    </source>
</reference>
<name>A0AAD5P416_ACENE</name>
<dbReference type="Proteomes" id="UP001064489">
    <property type="component" value="Chromosome 13"/>
</dbReference>
<protein>
    <submittedName>
        <fullName evidence="1">Uncharacterized protein</fullName>
    </submittedName>
</protein>
<proteinExistence type="predicted"/>
<evidence type="ECO:0000313" key="1">
    <source>
        <dbReference type="EMBL" id="KAI9199158.1"/>
    </source>
</evidence>
<evidence type="ECO:0000313" key="2">
    <source>
        <dbReference type="Proteomes" id="UP001064489"/>
    </source>
</evidence>